<comment type="caution">
    <text evidence="2">The sequence shown here is derived from an EMBL/GenBank/DDBJ whole genome shotgun (WGS) entry which is preliminary data.</text>
</comment>
<evidence type="ECO:0000256" key="1">
    <source>
        <dbReference type="SAM" id="MobiDB-lite"/>
    </source>
</evidence>
<dbReference type="AlphaFoldDB" id="A0AAN8S0K0"/>
<dbReference type="EMBL" id="JAWJWE010000039">
    <property type="protein sequence ID" value="KAK6620612.1"/>
    <property type="molecule type" value="Genomic_DNA"/>
</dbReference>
<dbReference type="Proteomes" id="UP001372834">
    <property type="component" value="Unassembled WGS sequence"/>
</dbReference>
<gene>
    <name evidence="2" type="ORF">RUM43_010904</name>
</gene>
<feature type="region of interest" description="Disordered" evidence="1">
    <location>
        <begin position="376"/>
        <end position="397"/>
    </location>
</feature>
<evidence type="ECO:0000313" key="2">
    <source>
        <dbReference type="EMBL" id="KAK6620612.1"/>
    </source>
</evidence>
<feature type="compositionally biased region" description="Polar residues" evidence="1">
    <location>
        <begin position="86"/>
        <end position="101"/>
    </location>
</feature>
<accession>A0AAN8S0K0</accession>
<proteinExistence type="predicted"/>
<feature type="compositionally biased region" description="Polar residues" evidence="1">
    <location>
        <begin position="109"/>
        <end position="147"/>
    </location>
</feature>
<organism evidence="2 3">
    <name type="scientific">Polyplax serrata</name>
    <name type="common">Common mouse louse</name>
    <dbReference type="NCBI Taxonomy" id="468196"/>
    <lineage>
        <taxon>Eukaryota</taxon>
        <taxon>Metazoa</taxon>
        <taxon>Ecdysozoa</taxon>
        <taxon>Arthropoda</taxon>
        <taxon>Hexapoda</taxon>
        <taxon>Insecta</taxon>
        <taxon>Pterygota</taxon>
        <taxon>Neoptera</taxon>
        <taxon>Paraneoptera</taxon>
        <taxon>Psocodea</taxon>
        <taxon>Troctomorpha</taxon>
        <taxon>Phthiraptera</taxon>
        <taxon>Anoplura</taxon>
        <taxon>Polyplacidae</taxon>
        <taxon>Polyplax</taxon>
    </lineage>
</organism>
<evidence type="ECO:0000313" key="3">
    <source>
        <dbReference type="Proteomes" id="UP001372834"/>
    </source>
</evidence>
<feature type="compositionally biased region" description="Basic residues" evidence="1">
    <location>
        <begin position="378"/>
        <end position="387"/>
    </location>
</feature>
<name>A0AAN8S0K0_POLSC</name>
<feature type="region of interest" description="Disordered" evidence="1">
    <location>
        <begin position="86"/>
        <end position="168"/>
    </location>
</feature>
<protein>
    <submittedName>
        <fullName evidence="2">Uncharacterized protein</fullName>
    </submittedName>
</protein>
<reference evidence="2 3" key="1">
    <citation type="submission" date="2023-10" db="EMBL/GenBank/DDBJ databases">
        <title>Genomes of two closely related lineages of the louse Polyplax serrata with different host specificities.</title>
        <authorList>
            <person name="Martinu J."/>
            <person name="Tarabai H."/>
            <person name="Stefka J."/>
            <person name="Hypsa V."/>
        </authorList>
    </citation>
    <scope>NUCLEOTIDE SEQUENCE [LARGE SCALE GENOMIC DNA]</scope>
    <source>
        <strain evidence="2">HR10_N</strain>
    </source>
</reference>
<sequence length="397" mass="42775">MNVFCDCSPLDTECHKVCSQVVICDDKSDECNVRPPGSDGQPNYPTYPPPPCGGIGQVDCPYPPAGIKPEPAFTYPPSVSVDNNENCANNPIDCSSPSTPSGAPDTSHETNLTGIDNQNVISTGSEPDVSSSEQPFQKPLESTSVYPSFSERPKPNPVTPEEGIGAAGGANEQVKPICGYPGSQICESGGLPPIYVIPFPVPIVPAPGNCPCYLLSPTNGSASTLPSPVGLPGNYTEGNLPQGIIGYIPVVFFPSCSQNHTNAEMIQPYFPQAYAIPYPCQQCQPTSKVTRTNLEGSPDQVHHNDQLKPPRFTDPNFYSLPVSNFAGQNKFIPGESTRRGKVKIRRRIARKDDNSQLSNSFLQVMKQGNIEMQQVVKSPHRSSRALGKKTQWLATNQ</sequence>